<feature type="transmembrane region" description="Helical" evidence="1">
    <location>
        <begin position="48"/>
        <end position="69"/>
    </location>
</feature>
<keyword evidence="1" id="KW-0812">Transmembrane</keyword>
<evidence type="ECO:0000256" key="1">
    <source>
        <dbReference type="SAM" id="Phobius"/>
    </source>
</evidence>
<reference evidence="2" key="1">
    <citation type="submission" date="2017-07" db="EMBL/GenBank/DDBJ databases">
        <authorList>
            <person name="Mikheyev A."/>
            <person name="Grau M."/>
        </authorList>
    </citation>
    <scope>NUCLEOTIDE SEQUENCE</scope>
    <source>
        <tissue evidence="2">Venom_gland</tissue>
    </source>
</reference>
<sequence>MGVFSGFSSSGQARSSAFALLLSSFYSSLYVMIYEIPSVLGCLIGSFLWLKFESFIILMEACGACVLEPSKMDPYAMSLFFALIISTGEIYAFCAQFYGRREIRDGLVCVHGLKEKKMLI</sequence>
<reference evidence="2" key="2">
    <citation type="submission" date="2017-11" db="EMBL/GenBank/DDBJ databases">
        <title>Coralsnake Venomics: Analyses of Venom Gland Transcriptomes and Proteomes of Six Brazilian Taxa.</title>
        <authorList>
            <person name="Aird S.D."/>
            <person name="Jorge da Silva N."/>
            <person name="Qiu L."/>
            <person name="Villar-Briones A."/>
            <person name="Aparecida-Saddi V."/>
            <person name="Campos-Telles M.P."/>
            <person name="Grau M."/>
            <person name="Mikheyev A.S."/>
        </authorList>
    </citation>
    <scope>NUCLEOTIDE SEQUENCE</scope>
    <source>
        <tissue evidence="2">Venom_gland</tissue>
    </source>
</reference>
<feature type="transmembrane region" description="Helical" evidence="1">
    <location>
        <begin position="75"/>
        <end position="94"/>
    </location>
</feature>
<organism evidence="2">
    <name type="scientific">Micrurus paraensis</name>
    <dbReference type="NCBI Taxonomy" id="1970185"/>
    <lineage>
        <taxon>Eukaryota</taxon>
        <taxon>Metazoa</taxon>
        <taxon>Chordata</taxon>
        <taxon>Craniata</taxon>
        <taxon>Vertebrata</taxon>
        <taxon>Euteleostomi</taxon>
        <taxon>Lepidosauria</taxon>
        <taxon>Squamata</taxon>
        <taxon>Bifurcata</taxon>
        <taxon>Unidentata</taxon>
        <taxon>Episquamata</taxon>
        <taxon>Toxicofera</taxon>
        <taxon>Serpentes</taxon>
        <taxon>Colubroidea</taxon>
        <taxon>Elapidae</taxon>
        <taxon>Elapinae</taxon>
        <taxon>Micrurus</taxon>
    </lineage>
</organism>
<feature type="transmembrane region" description="Helical" evidence="1">
    <location>
        <begin position="17"/>
        <end position="36"/>
    </location>
</feature>
<dbReference type="AlphaFoldDB" id="A0A2D4KRN7"/>
<evidence type="ECO:0000313" key="2">
    <source>
        <dbReference type="EMBL" id="LAB11354.1"/>
    </source>
</evidence>
<name>A0A2D4KRN7_9SAUR</name>
<keyword evidence="1" id="KW-1133">Transmembrane helix</keyword>
<accession>A0A2D4KRN7</accession>
<keyword evidence="1" id="KW-0472">Membrane</keyword>
<protein>
    <submittedName>
        <fullName evidence="2">Uncharacterized protein</fullName>
    </submittedName>
</protein>
<proteinExistence type="predicted"/>
<dbReference type="EMBL" id="IACL01081999">
    <property type="protein sequence ID" value="LAB11354.1"/>
    <property type="molecule type" value="Transcribed_RNA"/>
</dbReference>